<dbReference type="InterPro" id="IPR027417">
    <property type="entry name" value="P-loop_NTPase"/>
</dbReference>
<dbReference type="AlphaFoldDB" id="A0AA86NC53"/>
<dbReference type="InterPro" id="IPR001650">
    <property type="entry name" value="Helicase_C-like"/>
</dbReference>
<dbReference type="InterPro" id="IPR014001">
    <property type="entry name" value="Helicase_ATP-bd"/>
</dbReference>
<dbReference type="Proteomes" id="UP001642409">
    <property type="component" value="Unassembled WGS sequence"/>
</dbReference>
<dbReference type="CDD" id="cd18793">
    <property type="entry name" value="SF2_C_SNF"/>
    <property type="match status" value="1"/>
</dbReference>
<dbReference type="CDD" id="cd17919">
    <property type="entry name" value="DEXHc_Snf"/>
    <property type="match status" value="1"/>
</dbReference>
<evidence type="ECO:0000313" key="5">
    <source>
        <dbReference type="EMBL" id="CAL6082738.1"/>
    </source>
</evidence>
<dbReference type="Pfam" id="PF00176">
    <property type="entry name" value="SNF2-rel_dom"/>
    <property type="match status" value="1"/>
</dbReference>
<proteinExistence type="predicted"/>
<dbReference type="GO" id="GO:0005524">
    <property type="term" value="F:ATP binding"/>
    <property type="evidence" value="ECO:0007669"/>
    <property type="project" value="InterPro"/>
</dbReference>
<dbReference type="SMART" id="SM00487">
    <property type="entry name" value="DEXDc"/>
    <property type="match status" value="1"/>
</dbReference>
<dbReference type="GO" id="GO:0006283">
    <property type="term" value="P:transcription-coupled nucleotide-excision repair"/>
    <property type="evidence" value="ECO:0007669"/>
    <property type="project" value="TreeGrafter"/>
</dbReference>
<accession>A0AA86NC53</accession>
<dbReference type="PANTHER" id="PTHR45629:SF7">
    <property type="entry name" value="DNA EXCISION REPAIR PROTEIN ERCC-6-RELATED"/>
    <property type="match status" value="1"/>
</dbReference>
<dbReference type="InterPro" id="IPR050496">
    <property type="entry name" value="SNF2_RAD54_helicase_repair"/>
</dbReference>
<dbReference type="SMART" id="SM00490">
    <property type="entry name" value="HELICc"/>
    <property type="match status" value="1"/>
</dbReference>
<name>A0AA86NC53_9EUKA</name>
<dbReference type="Gene3D" id="3.40.50.10810">
    <property type="entry name" value="Tandem AAA-ATPase domain"/>
    <property type="match status" value="1"/>
</dbReference>
<comment type="caution">
    <text evidence="4">The sequence shown here is derived from an EMBL/GenBank/DDBJ whole genome shotgun (WGS) entry which is preliminary data.</text>
</comment>
<dbReference type="EMBL" id="CATOUU010000105">
    <property type="protein sequence ID" value="CAI9916441.1"/>
    <property type="molecule type" value="Genomic_DNA"/>
</dbReference>
<evidence type="ECO:0000259" key="2">
    <source>
        <dbReference type="PROSITE" id="PS51192"/>
    </source>
</evidence>
<protein>
    <submittedName>
        <fullName evidence="4">DNA repair and recombination protein Rhp26p</fullName>
    </submittedName>
    <submittedName>
        <fullName evidence="5">DNA_repair and recombination protein Rhp26p</fullName>
    </submittedName>
</protein>
<feature type="domain" description="Helicase ATP-binding" evidence="2">
    <location>
        <begin position="127"/>
        <end position="297"/>
    </location>
</feature>
<evidence type="ECO:0000256" key="1">
    <source>
        <dbReference type="ARBA" id="ARBA00022801"/>
    </source>
</evidence>
<dbReference type="SUPFAM" id="SSF52540">
    <property type="entry name" value="P-loop containing nucleoside triphosphate hydrolases"/>
    <property type="match status" value="2"/>
</dbReference>
<dbReference type="Gene3D" id="3.40.50.300">
    <property type="entry name" value="P-loop containing nucleotide triphosphate hydrolases"/>
    <property type="match status" value="1"/>
</dbReference>
<dbReference type="PROSITE" id="PS51192">
    <property type="entry name" value="HELICASE_ATP_BIND_1"/>
    <property type="match status" value="1"/>
</dbReference>
<keyword evidence="6" id="KW-1185">Reference proteome</keyword>
<organism evidence="4">
    <name type="scientific">Hexamita inflata</name>
    <dbReference type="NCBI Taxonomy" id="28002"/>
    <lineage>
        <taxon>Eukaryota</taxon>
        <taxon>Metamonada</taxon>
        <taxon>Diplomonadida</taxon>
        <taxon>Hexamitidae</taxon>
        <taxon>Hexamitinae</taxon>
        <taxon>Hexamita</taxon>
    </lineage>
</organism>
<dbReference type="GO" id="GO:0005634">
    <property type="term" value="C:nucleus"/>
    <property type="evidence" value="ECO:0007669"/>
    <property type="project" value="TreeGrafter"/>
</dbReference>
<dbReference type="GO" id="GO:0008094">
    <property type="term" value="F:ATP-dependent activity, acting on DNA"/>
    <property type="evidence" value="ECO:0007669"/>
    <property type="project" value="TreeGrafter"/>
</dbReference>
<feature type="domain" description="Helicase C-terminal" evidence="3">
    <location>
        <begin position="449"/>
        <end position="623"/>
    </location>
</feature>
<dbReference type="PANTHER" id="PTHR45629">
    <property type="entry name" value="SNF2/RAD54 FAMILY MEMBER"/>
    <property type="match status" value="1"/>
</dbReference>
<dbReference type="InterPro" id="IPR038718">
    <property type="entry name" value="SNF2-like_sf"/>
</dbReference>
<dbReference type="InterPro" id="IPR049730">
    <property type="entry name" value="SNF2/RAD54-like_C"/>
</dbReference>
<dbReference type="InterPro" id="IPR000330">
    <property type="entry name" value="SNF2_N"/>
</dbReference>
<reference evidence="4" key="1">
    <citation type="submission" date="2023-06" db="EMBL/GenBank/DDBJ databases">
        <authorList>
            <person name="Kurt Z."/>
        </authorList>
    </citation>
    <scope>NUCLEOTIDE SEQUENCE</scope>
</reference>
<evidence type="ECO:0000259" key="3">
    <source>
        <dbReference type="PROSITE" id="PS51194"/>
    </source>
</evidence>
<dbReference type="PROSITE" id="PS51194">
    <property type="entry name" value="HELICASE_CTER"/>
    <property type="match status" value="1"/>
</dbReference>
<dbReference type="Pfam" id="PF00271">
    <property type="entry name" value="Helicase_C"/>
    <property type="match status" value="1"/>
</dbReference>
<reference evidence="5 6" key="2">
    <citation type="submission" date="2024-07" db="EMBL/GenBank/DDBJ databases">
        <authorList>
            <person name="Akdeniz Z."/>
        </authorList>
    </citation>
    <scope>NUCLEOTIDE SEQUENCE [LARGE SCALE GENOMIC DNA]</scope>
</reference>
<dbReference type="EMBL" id="CAXDID020000367">
    <property type="protein sequence ID" value="CAL6082738.1"/>
    <property type="molecule type" value="Genomic_DNA"/>
</dbReference>
<evidence type="ECO:0000313" key="6">
    <source>
        <dbReference type="Proteomes" id="UP001642409"/>
    </source>
</evidence>
<dbReference type="GO" id="GO:0016787">
    <property type="term" value="F:hydrolase activity"/>
    <property type="evidence" value="ECO:0007669"/>
    <property type="project" value="UniProtKB-KW"/>
</dbReference>
<sequence>MDNIQLQINRLLQLYVQQTDKSIAKQISETINKLKQLQKSQDGNNFGMSDEIIQITEQQTDLKISEQTINDVTSYDPYTDLYIDRYLQRISKALVASKIKITGAYSISANLWGTLKNYQKYGVQWLLNRYIKNIGCILADEPGLGKTVQTIALVNSIFTADNINALIVCPATITVQWVEMFNKFSPETRIILLNKHSSQLIANNSIENMFKCIQIGNNSVVICSYDFAGTYYKYLNKMLGQNTLLILDEVHLLKNTETSRFQSCSLLNRKIAIGLTGTPIQNTYTELFSLIYFVNKGQLGTKKEFDQNFTKIIQKGSYKQADIIDVQNAIDKAQTLQSLLKPVILRRYKQNVLKELPEKVEYQVVLGLNSQQEECYLQEIDKFGFQNDFFKIYAGLQRVLIYSSGLVKDNAKLNYLVRKLAEIFEVSDSFLQKTLDLDISALSPEYLQDLEQQEETEEQEEQDEPENNTIVNFDVNSTLSANKAIIFTHSLHFLDILHQILASLSLSHLRMDGSTPMSTRADIVRRFQTQIDPQILISSAKVGGLGLNLTAANHVFLIQPHWNPAVDEQAVERSFRIGQRRRVLIFKVICGGTIEERIVERQVFKKNLAEKILQNAFAERKISAGQMRQLLQYKRPLNQTVISVINDNKEDKIEKGIVFEGIGDRLKKQVK</sequence>
<keyword evidence="1" id="KW-0378">Hydrolase</keyword>
<evidence type="ECO:0000313" key="4">
    <source>
        <dbReference type="EMBL" id="CAI9916441.1"/>
    </source>
</evidence>
<gene>
    <name evidence="4" type="ORF">HINF_LOCUS4086</name>
    <name evidence="5" type="ORF">HINF_LOCUS61388</name>
</gene>